<name>A0A2N5J4N6_9BIFI</name>
<dbReference type="EMBL" id="NMWT01000008">
    <property type="protein sequence ID" value="PLS29185.1"/>
    <property type="molecule type" value="Genomic_DNA"/>
</dbReference>
<dbReference type="OrthoDB" id="3240436at2"/>
<dbReference type="AlphaFoldDB" id="A0A2N5J4N6"/>
<dbReference type="Proteomes" id="UP000235034">
    <property type="component" value="Unassembled WGS sequence"/>
</dbReference>
<proteinExistence type="predicted"/>
<evidence type="ECO:0000313" key="1">
    <source>
        <dbReference type="EMBL" id="PLS29185.1"/>
    </source>
</evidence>
<sequence length="158" mass="18329">MKEISTSTIHEFSHKVATGSKTIEEELSLFTSKSVLYYDDVIDDDFDDGFWPRPGDDDDDRGHEPHCLYMDIGADNEEEGNGGEPVCQEKPEFYLELTTGDPLDDKPEVKYYCPRHFALNLGYLCDRMARRTPEMEQRRFVEHGELPDRYAIRGWGRI</sequence>
<gene>
    <name evidence="1" type="ORF">Uis4E_0763</name>
</gene>
<reference evidence="1 2" key="1">
    <citation type="submission" date="2017-07" db="EMBL/GenBank/DDBJ databases">
        <title>Bifidobacterium novel species.</title>
        <authorList>
            <person name="Lugli G.A."/>
            <person name="Milani C."/>
            <person name="Duranti S."/>
            <person name="Mangifesta M."/>
        </authorList>
    </citation>
    <scope>NUCLEOTIDE SEQUENCE [LARGE SCALE GENOMIC DNA]</scope>
    <source>
        <strain evidence="1 2">77</strain>
    </source>
</reference>
<keyword evidence="2" id="KW-1185">Reference proteome</keyword>
<evidence type="ECO:0000313" key="2">
    <source>
        <dbReference type="Proteomes" id="UP000235034"/>
    </source>
</evidence>
<accession>A0A2N5J4N6</accession>
<protein>
    <submittedName>
        <fullName evidence="1">Uncharacterized protein</fullName>
    </submittedName>
</protein>
<comment type="caution">
    <text evidence="1">The sequence shown here is derived from an EMBL/GenBank/DDBJ whole genome shotgun (WGS) entry which is preliminary data.</text>
</comment>
<dbReference type="RefSeq" id="WP_101621958.1">
    <property type="nucleotide sequence ID" value="NZ_NMWT01000008.1"/>
</dbReference>
<organism evidence="1 2">
    <name type="scientific">Bifidobacterium parmae</name>
    <dbReference type="NCBI Taxonomy" id="361854"/>
    <lineage>
        <taxon>Bacteria</taxon>
        <taxon>Bacillati</taxon>
        <taxon>Actinomycetota</taxon>
        <taxon>Actinomycetes</taxon>
        <taxon>Bifidobacteriales</taxon>
        <taxon>Bifidobacteriaceae</taxon>
        <taxon>Bifidobacterium</taxon>
    </lineage>
</organism>